<evidence type="ECO:0000256" key="2">
    <source>
        <dbReference type="SAM" id="Phobius"/>
    </source>
</evidence>
<evidence type="ECO:0000313" key="6">
    <source>
        <dbReference type="Proteomes" id="UP001165685"/>
    </source>
</evidence>
<evidence type="ECO:0000256" key="1">
    <source>
        <dbReference type="SAM" id="MobiDB-lite"/>
    </source>
</evidence>
<keyword evidence="2" id="KW-0472">Membrane</keyword>
<feature type="compositionally biased region" description="Gly residues" evidence="1">
    <location>
        <begin position="290"/>
        <end position="323"/>
    </location>
</feature>
<feature type="domain" description="DUF2207" evidence="4">
    <location>
        <begin position="43"/>
        <end position="228"/>
    </location>
</feature>
<dbReference type="Proteomes" id="UP001165685">
    <property type="component" value="Unassembled WGS sequence"/>
</dbReference>
<sequence length="323" mass="31927">MDFRSWCGGRRSARTAVAVGAVVLLAGGPSAAASAAVGGERVVTAFDADISVTSDGVVEIREEITYDLGEGPGGQVHREIPAAGSIDGQDAGEFGLAGVRVEDSGGVIATDVREGEERTEVTIGRSGTDPALEGEKTFVIAYEYRDVLIADDRERPRLFLDVVGSGWEVPVESVRARVDVPGQAASARCYAGEPGTRDGCADVRRDGGRVTFTGDRVEPGQAFTVDVSVADGDIPVPESAGGGSGSEEMSARDLILVVVVTVAVMVVIGAPALVLEARVEKTRGASGAPGSRGGMGGGGAGGAGGGGGGGGGAGGGGGGGGGG</sequence>
<keyword evidence="6" id="KW-1185">Reference proteome</keyword>
<keyword evidence="2" id="KW-0812">Transmembrane</keyword>
<feature type="chain" id="PRO_5046350609" evidence="3">
    <location>
        <begin position="36"/>
        <end position="323"/>
    </location>
</feature>
<feature type="signal peptide" evidence="3">
    <location>
        <begin position="1"/>
        <end position="35"/>
    </location>
</feature>
<evidence type="ECO:0000256" key="3">
    <source>
        <dbReference type="SAM" id="SignalP"/>
    </source>
</evidence>
<comment type="caution">
    <text evidence="5">The sequence shown here is derived from an EMBL/GenBank/DDBJ whole genome shotgun (WGS) entry which is preliminary data.</text>
</comment>
<dbReference type="RefSeq" id="WP_270678713.1">
    <property type="nucleotide sequence ID" value="NZ_JAQFWP010000029.1"/>
</dbReference>
<evidence type="ECO:0000313" key="5">
    <source>
        <dbReference type="EMBL" id="MDA2806067.1"/>
    </source>
</evidence>
<dbReference type="EMBL" id="JAQFWP010000029">
    <property type="protein sequence ID" value="MDA2806067.1"/>
    <property type="molecule type" value="Genomic_DNA"/>
</dbReference>
<keyword evidence="2" id="KW-1133">Transmembrane helix</keyword>
<keyword evidence="3" id="KW-0732">Signal</keyword>
<accession>A0ABT4TPI1</accession>
<feature type="transmembrane region" description="Helical" evidence="2">
    <location>
        <begin position="254"/>
        <end position="275"/>
    </location>
</feature>
<evidence type="ECO:0000259" key="4">
    <source>
        <dbReference type="Pfam" id="PF09972"/>
    </source>
</evidence>
<gene>
    <name evidence="5" type="ORF">O4U47_16255</name>
</gene>
<feature type="region of interest" description="Disordered" evidence="1">
    <location>
        <begin position="283"/>
        <end position="323"/>
    </location>
</feature>
<dbReference type="InterPro" id="IPR018702">
    <property type="entry name" value="DUF2207"/>
</dbReference>
<dbReference type="Pfam" id="PF09972">
    <property type="entry name" value="DUF2207"/>
    <property type="match status" value="1"/>
</dbReference>
<proteinExistence type="predicted"/>
<reference evidence="5" key="1">
    <citation type="submission" date="2023-01" db="EMBL/GenBank/DDBJ databases">
        <title>Draft genome sequence of Nocardiopsis sp. LSu2-4 isolated from halophytes.</title>
        <authorList>
            <person name="Duangmal K."/>
            <person name="Chantavorakit T."/>
        </authorList>
    </citation>
    <scope>NUCLEOTIDE SEQUENCE</scope>
    <source>
        <strain evidence="5">LSu2-4</strain>
    </source>
</reference>
<protein>
    <submittedName>
        <fullName evidence="5">DUF2207 domain-containing protein</fullName>
    </submittedName>
</protein>
<name>A0ABT4TPI1_9ACTN</name>
<organism evidence="5 6">
    <name type="scientific">Nocardiopsis suaedae</name>
    <dbReference type="NCBI Taxonomy" id="3018444"/>
    <lineage>
        <taxon>Bacteria</taxon>
        <taxon>Bacillati</taxon>
        <taxon>Actinomycetota</taxon>
        <taxon>Actinomycetes</taxon>
        <taxon>Streptosporangiales</taxon>
        <taxon>Nocardiopsidaceae</taxon>
        <taxon>Nocardiopsis</taxon>
    </lineage>
</organism>